<name>A0A484HB98_9ZZZZ</name>
<protein>
    <submittedName>
        <fullName evidence="2">Dihydroflavonol-4-reductase</fullName>
        <ecNumber evidence="2">1.1.1.219</ecNumber>
    </submittedName>
</protein>
<dbReference type="Pfam" id="PF01370">
    <property type="entry name" value="Epimerase"/>
    <property type="match status" value="1"/>
</dbReference>
<dbReference type="GO" id="GO:0004029">
    <property type="term" value="F:aldehyde dehydrogenase (NAD+) activity"/>
    <property type="evidence" value="ECO:0007669"/>
    <property type="project" value="TreeGrafter"/>
</dbReference>
<dbReference type="InterPro" id="IPR051783">
    <property type="entry name" value="NAD(P)-dependent_oxidoreduct"/>
</dbReference>
<keyword evidence="2" id="KW-0560">Oxidoreductase</keyword>
<dbReference type="EC" id="1.1.1.219" evidence="2"/>
<evidence type="ECO:0000313" key="2">
    <source>
        <dbReference type="EMBL" id="VBB69428.1"/>
    </source>
</evidence>
<dbReference type="SUPFAM" id="SSF51735">
    <property type="entry name" value="NAD(P)-binding Rossmann-fold domains"/>
    <property type="match status" value="1"/>
</dbReference>
<dbReference type="InterPro" id="IPR017829">
    <property type="entry name" value="Hopanoid-assoc_sugar_epimerase"/>
</dbReference>
<dbReference type="NCBIfam" id="TIGR03466">
    <property type="entry name" value="HpnA"/>
    <property type="match status" value="1"/>
</dbReference>
<gene>
    <name evidence="2" type="ORF">RIEGSTA812A_PEG_901</name>
</gene>
<accession>A0A484HB98</accession>
<proteinExistence type="predicted"/>
<dbReference type="InterPro" id="IPR036291">
    <property type="entry name" value="NAD(P)-bd_dom_sf"/>
</dbReference>
<sequence length="330" mass="35424">MTILVTGGTGFVGAAVVRQLLAAGESVRALARPTSNRRNLDNLPIEIVEGDLTDSLSLRRAVMGVTAVFHIAADYRLWVPDPRTMEQVNITGTRNLLRAAAEAGVMRIVYTSSVATLGLNTSGTPADEDTPVSLTDMIGPYKRSKFLAEAEIKRLVAAEALPVVIVNPSMPVGPRDIKPTPTGRLIRAAVTGRMPAYVETGLNLVHVDDVAAGHWLAWRNGSIGERYILGGENMSLYDMLTTIAILVNRKPPSIQLPYGIAFSLAVLAELIASLVGSEPFATVSGVRMAKKKMFFSSAKACRVLGYTARPAIEGLRDAVAWFRAEGAIRQ</sequence>
<dbReference type="GO" id="GO:0045552">
    <property type="term" value="F:dihydroflavanol 4-reductase activity"/>
    <property type="evidence" value="ECO:0007669"/>
    <property type="project" value="UniProtKB-EC"/>
</dbReference>
<dbReference type="AlphaFoldDB" id="A0A484HB98"/>
<organism evidence="2">
    <name type="scientific">invertebrate metagenome</name>
    <dbReference type="NCBI Taxonomy" id="1711999"/>
    <lineage>
        <taxon>unclassified sequences</taxon>
        <taxon>metagenomes</taxon>
        <taxon>organismal metagenomes</taxon>
    </lineage>
</organism>
<dbReference type="Gene3D" id="3.40.50.720">
    <property type="entry name" value="NAD(P)-binding Rossmann-like Domain"/>
    <property type="match status" value="1"/>
</dbReference>
<feature type="domain" description="NAD-dependent epimerase/dehydratase" evidence="1">
    <location>
        <begin position="3"/>
        <end position="230"/>
    </location>
</feature>
<dbReference type="PANTHER" id="PTHR48079">
    <property type="entry name" value="PROTEIN YEEZ"/>
    <property type="match status" value="1"/>
</dbReference>
<dbReference type="GO" id="GO:0005737">
    <property type="term" value="C:cytoplasm"/>
    <property type="evidence" value="ECO:0007669"/>
    <property type="project" value="TreeGrafter"/>
</dbReference>
<dbReference type="InterPro" id="IPR001509">
    <property type="entry name" value="Epimerase_deHydtase"/>
</dbReference>
<dbReference type="EMBL" id="LR026963">
    <property type="protein sequence ID" value="VBB69428.1"/>
    <property type="molecule type" value="Genomic_DNA"/>
</dbReference>
<reference evidence="2" key="1">
    <citation type="submission" date="2018-10" db="EMBL/GenBank/DDBJ databases">
        <authorList>
            <person name="Gruber-Vodicka H."/>
            <person name="Jaeckle O."/>
        </authorList>
    </citation>
    <scope>NUCLEOTIDE SEQUENCE</scope>
</reference>
<evidence type="ECO:0000259" key="1">
    <source>
        <dbReference type="Pfam" id="PF01370"/>
    </source>
</evidence>
<dbReference type="PANTHER" id="PTHR48079:SF6">
    <property type="entry name" value="NAD(P)-BINDING DOMAIN-CONTAINING PROTEIN-RELATED"/>
    <property type="match status" value="1"/>
</dbReference>
<dbReference type="CDD" id="cd05228">
    <property type="entry name" value="AR_FR_like_1_SDR_e"/>
    <property type="match status" value="1"/>
</dbReference>